<evidence type="ECO:0000256" key="7">
    <source>
        <dbReference type="ARBA" id="ARBA00022958"/>
    </source>
</evidence>
<evidence type="ECO:0000256" key="9">
    <source>
        <dbReference type="HAMAP-Rule" id="MF_01987"/>
    </source>
</evidence>
<keyword evidence="5 9" id="KW-0067">ATP-binding</keyword>
<evidence type="ECO:0000256" key="4">
    <source>
        <dbReference type="ARBA" id="ARBA00022777"/>
    </source>
</evidence>
<comment type="subunit">
    <text evidence="9">Homodimer.</text>
</comment>
<evidence type="ECO:0000256" key="8">
    <source>
        <dbReference type="ARBA" id="ARBA00023277"/>
    </source>
</evidence>
<feature type="binding site" evidence="9">
    <location>
        <begin position="10"/>
        <end position="12"/>
    </location>
    <ligand>
        <name>substrate</name>
    </ligand>
</feature>
<keyword evidence="3 9" id="KW-0547">Nucleotide-binding</keyword>
<comment type="catalytic activity">
    <reaction evidence="9">
        <text>D-ribose + ATP = D-ribose 5-phosphate + ADP + H(+)</text>
        <dbReference type="Rhea" id="RHEA:13697"/>
        <dbReference type="ChEBI" id="CHEBI:15378"/>
        <dbReference type="ChEBI" id="CHEBI:30616"/>
        <dbReference type="ChEBI" id="CHEBI:47013"/>
        <dbReference type="ChEBI" id="CHEBI:78346"/>
        <dbReference type="ChEBI" id="CHEBI:456216"/>
        <dbReference type="EC" id="2.7.1.15"/>
    </reaction>
</comment>
<feature type="binding site" evidence="9">
    <location>
        <position position="273"/>
    </location>
    <ligand>
        <name>K(+)</name>
        <dbReference type="ChEBI" id="CHEBI:29103"/>
    </ligand>
</feature>
<dbReference type="GO" id="GO:0046872">
    <property type="term" value="F:metal ion binding"/>
    <property type="evidence" value="ECO:0007669"/>
    <property type="project" value="UniProtKB-KW"/>
</dbReference>
<feature type="binding site" evidence="9">
    <location>
        <begin position="38"/>
        <end position="42"/>
    </location>
    <ligand>
        <name>substrate</name>
    </ligand>
</feature>
<dbReference type="UniPathway" id="UPA00916">
    <property type="reaction ID" value="UER00889"/>
</dbReference>
<gene>
    <name evidence="9" type="primary">rbsK</name>
    <name evidence="11" type="ORF">KL86CLO1_13031</name>
</gene>
<dbReference type="PANTHER" id="PTHR10584:SF166">
    <property type="entry name" value="RIBOKINASE"/>
    <property type="match status" value="1"/>
</dbReference>
<feature type="binding site" evidence="9">
    <location>
        <position position="179"/>
    </location>
    <ligand>
        <name>ATP</name>
        <dbReference type="ChEBI" id="CHEBI:30616"/>
    </ligand>
</feature>
<keyword evidence="4 9" id="KW-0418">Kinase</keyword>
<dbReference type="InterPro" id="IPR002139">
    <property type="entry name" value="Ribo/fructo_kinase"/>
</dbReference>
<feature type="binding site" evidence="9">
    <location>
        <position position="239"/>
    </location>
    <ligand>
        <name>K(+)</name>
        <dbReference type="ChEBI" id="CHEBI:29103"/>
    </ligand>
</feature>
<comment type="caution">
    <text evidence="9">Lacks conserved residue(s) required for the propagation of feature annotation.</text>
</comment>
<dbReference type="InterPro" id="IPR011877">
    <property type="entry name" value="Ribokinase"/>
</dbReference>
<dbReference type="GO" id="GO:0019303">
    <property type="term" value="P:D-ribose catabolic process"/>
    <property type="evidence" value="ECO:0007669"/>
    <property type="project" value="UniProtKB-UniRule"/>
</dbReference>
<evidence type="ECO:0000256" key="6">
    <source>
        <dbReference type="ARBA" id="ARBA00022842"/>
    </source>
</evidence>
<dbReference type="InterPro" id="IPR029056">
    <property type="entry name" value="Ribokinase-like"/>
</dbReference>
<dbReference type="InterPro" id="IPR011611">
    <property type="entry name" value="PfkB_dom"/>
</dbReference>
<dbReference type="PRINTS" id="PR00990">
    <property type="entry name" value="RIBOKINASE"/>
</dbReference>
<feature type="binding site" evidence="9">
    <location>
        <position position="276"/>
    </location>
    <ligand>
        <name>K(+)</name>
        <dbReference type="ChEBI" id="CHEBI:29103"/>
    </ligand>
</feature>
<dbReference type="GO" id="GO:0005737">
    <property type="term" value="C:cytoplasm"/>
    <property type="evidence" value="ECO:0007669"/>
    <property type="project" value="UniProtKB-SubCell"/>
</dbReference>
<dbReference type="GO" id="GO:0005524">
    <property type="term" value="F:ATP binding"/>
    <property type="evidence" value="ECO:0007669"/>
    <property type="project" value="UniProtKB-UniRule"/>
</dbReference>
<keyword evidence="8 9" id="KW-0119">Carbohydrate metabolism</keyword>
<dbReference type="CDD" id="cd01174">
    <property type="entry name" value="ribokinase"/>
    <property type="match status" value="1"/>
</dbReference>
<dbReference type="AlphaFoldDB" id="A0A212KGJ4"/>
<dbReference type="PANTHER" id="PTHR10584">
    <property type="entry name" value="SUGAR KINASE"/>
    <property type="match status" value="1"/>
</dbReference>
<keyword evidence="2 9" id="KW-0479">Metal-binding</keyword>
<dbReference type="GO" id="GO:0004747">
    <property type="term" value="F:ribokinase activity"/>
    <property type="evidence" value="ECO:0007669"/>
    <property type="project" value="UniProtKB-UniRule"/>
</dbReference>
<keyword evidence="6 9" id="KW-0460">Magnesium</keyword>
<protein>
    <recommendedName>
        <fullName evidence="9">Ribokinase</fullName>
        <shortName evidence="9">RK</shortName>
        <ecNumber evidence="9">2.7.1.15</ecNumber>
    </recommendedName>
</protein>
<comment type="cofactor">
    <cofactor evidence="9">
        <name>Mg(2+)</name>
        <dbReference type="ChEBI" id="CHEBI:18420"/>
    </cofactor>
    <text evidence="9">Requires a divalent cation, most likely magnesium in vivo, as an electrophilic catalyst to aid phosphoryl group transfer. It is the chelate of the metal and the nucleotide that is the actual substrate.</text>
</comment>
<reference evidence="11" key="1">
    <citation type="submission" date="2016-04" db="EMBL/GenBank/DDBJ databases">
        <authorList>
            <person name="Evans L.H."/>
            <person name="Alamgir A."/>
            <person name="Owens N."/>
            <person name="Weber N.D."/>
            <person name="Virtaneva K."/>
            <person name="Barbian K."/>
            <person name="Babar A."/>
            <person name="Rosenke K."/>
        </authorList>
    </citation>
    <scope>NUCLEOTIDE SEQUENCE</scope>
    <source>
        <strain evidence="11">86</strain>
    </source>
</reference>
<feature type="binding site" evidence="9">
    <location>
        <position position="282"/>
    </location>
    <ligand>
        <name>K(+)</name>
        <dbReference type="ChEBI" id="CHEBI:29103"/>
    </ligand>
</feature>
<feature type="active site" description="Proton acceptor" evidence="9">
    <location>
        <position position="243"/>
    </location>
</feature>
<dbReference type="HAMAP" id="MF_01987">
    <property type="entry name" value="Ribokinase"/>
    <property type="match status" value="1"/>
</dbReference>
<feature type="binding site" evidence="9">
    <location>
        <position position="136"/>
    </location>
    <ligand>
        <name>substrate</name>
    </ligand>
</feature>
<feature type="binding site" evidence="9">
    <location>
        <begin position="211"/>
        <end position="216"/>
    </location>
    <ligand>
        <name>ATP</name>
        <dbReference type="ChEBI" id="CHEBI:30616"/>
    </ligand>
</feature>
<keyword evidence="9" id="KW-0963">Cytoplasm</keyword>
<evidence type="ECO:0000313" key="11">
    <source>
        <dbReference type="EMBL" id="SBW10738.1"/>
    </source>
</evidence>
<comment type="similarity">
    <text evidence="9">Belongs to the carbohydrate kinase PfkB family. Ribokinase subfamily.</text>
</comment>
<organism evidence="11">
    <name type="scientific">uncultured Eubacteriales bacterium</name>
    <dbReference type="NCBI Taxonomy" id="172733"/>
    <lineage>
        <taxon>Bacteria</taxon>
        <taxon>Bacillati</taxon>
        <taxon>Bacillota</taxon>
        <taxon>Clostridia</taxon>
        <taxon>Eubacteriales</taxon>
        <taxon>environmental samples</taxon>
    </lineage>
</organism>
<dbReference type="Gene3D" id="3.40.1190.20">
    <property type="match status" value="1"/>
</dbReference>
<name>A0A212KGJ4_9FIRM</name>
<evidence type="ECO:0000259" key="10">
    <source>
        <dbReference type="Pfam" id="PF00294"/>
    </source>
</evidence>
<feature type="domain" description="Carbohydrate kinase PfkB" evidence="10">
    <location>
        <begin position="3"/>
        <end position="284"/>
    </location>
</feature>
<comment type="pathway">
    <text evidence="9">Carbohydrate metabolism; D-ribose degradation; D-ribose 5-phosphate from beta-D-ribopyranose: step 2/2.</text>
</comment>
<dbReference type="EMBL" id="FLUN01000001">
    <property type="protein sequence ID" value="SBW10738.1"/>
    <property type="molecule type" value="Genomic_DNA"/>
</dbReference>
<dbReference type="Pfam" id="PF00294">
    <property type="entry name" value="PfkB"/>
    <property type="match status" value="1"/>
</dbReference>
<feature type="binding site" evidence="9">
    <location>
        <position position="237"/>
    </location>
    <ligand>
        <name>K(+)</name>
        <dbReference type="ChEBI" id="CHEBI:29103"/>
    </ligand>
</feature>
<proteinExistence type="inferred from homology"/>
<evidence type="ECO:0000256" key="3">
    <source>
        <dbReference type="ARBA" id="ARBA00022741"/>
    </source>
</evidence>
<accession>A0A212KGJ4</accession>
<evidence type="ECO:0000256" key="1">
    <source>
        <dbReference type="ARBA" id="ARBA00022679"/>
    </source>
</evidence>
<comment type="function">
    <text evidence="9">Catalyzes the phosphorylation of ribose at O-5 in a reaction requiring ATP and magnesium. The resulting D-ribose-5-phosphate can then be used either for sythesis of nucleotides, histidine, and tryptophan, or as a component of the pentose phosphate pathway.</text>
</comment>
<feature type="binding site" evidence="9">
    <location>
        <begin position="242"/>
        <end position="243"/>
    </location>
    <ligand>
        <name>ATP</name>
        <dbReference type="ChEBI" id="CHEBI:30616"/>
    </ligand>
</feature>
<evidence type="ECO:0000256" key="2">
    <source>
        <dbReference type="ARBA" id="ARBA00022723"/>
    </source>
</evidence>
<comment type="activity regulation">
    <text evidence="9">Activated by a monovalent cation that binds near, but not in, the active site. The most likely occupant of the site in vivo is potassium. Ion binding induces a conformational change that may alter substrate affinity.</text>
</comment>
<comment type="subcellular location">
    <subcellularLocation>
        <location evidence="9">Cytoplasm</location>
    </subcellularLocation>
</comment>
<keyword evidence="7 9" id="KW-0630">Potassium</keyword>
<dbReference type="SUPFAM" id="SSF53613">
    <property type="entry name" value="Ribokinase-like"/>
    <property type="match status" value="1"/>
</dbReference>
<evidence type="ECO:0000256" key="5">
    <source>
        <dbReference type="ARBA" id="ARBA00022840"/>
    </source>
</evidence>
<sequence length="295" mass="32086">MKVLNFGSLNVDYVYQVDHMVRGGETHKAKSREAFAGGKGLNQSVALARAGVPVHHAGLIGDDGQMLLDICLENGIRTEFIKEVAGPGGHTIIQVDKNAQNSILLFDGSNGKVTEAFVDEVLASFEKGDLFLLQNEVNLLPYMIDKAYEKGMVIALNPSPISEELKECSLSKVSVFLMNEIEGSAISGESDHEKIMDYMVKTYPDSRTVLTLGSEGSCYCDISRRLHQAAFRVDAVDTTAAGDTFTGYFLFGLLKKLPWEQTLELAAKAAAIAVTRKGAVPSIPYWREVRGFSGA</sequence>
<dbReference type="EC" id="2.7.1.15" evidence="9"/>
<keyword evidence="1 9" id="KW-0808">Transferase</keyword>
<feature type="binding site" evidence="9">
    <location>
        <position position="243"/>
    </location>
    <ligand>
        <name>substrate</name>
    </ligand>
</feature>
<feature type="binding site" evidence="9">
    <location>
        <position position="278"/>
    </location>
    <ligand>
        <name>K(+)</name>
        <dbReference type="ChEBI" id="CHEBI:29103"/>
    </ligand>
</feature>